<keyword evidence="3" id="KW-0963">Cytoplasm</keyword>
<keyword evidence="6" id="KW-1185">Reference proteome</keyword>
<evidence type="ECO:0000256" key="3">
    <source>
        <dbReference type="HAMAP-Rule" id="MF_00524"/>
    </source>
</evidence>
<keyword evidence="3" id="KW-0324">Glycolysis</keyword>
<keyword evidence="3" id="KW-0067">ATP-binding</keyword>
<keyword evidence="1 3" id="KW-0808">Transferase</keyword>
<gene>
    <name evidence="3" type="primary">glk</name>
    <name evidence="5" type="ORF">SAMN03080594_103257</name>
</gene>
<dbReference type="Proteomes" id="UP000184406">
    <property type="component" value="Unassembled WGS sequence"/>
</dbReference>
<protein>
    <recommendedName>
        <fullName evidence="3">Glucokinase</fullName>
        <ecNumber evidence="3">2.7.1.2</ecNumber>
    </recommendedName>
    <alternativeName>
        <fullName evidence="3">Glucose kinase</fullName>
    </alternativeName>
</protein>
<organism evidence="5 6">
    <name type="scientific">Arenibacter palladensis</name>
    <dbReference type="NCBI Taxonomy" id="237373"/>
    <lineage>
        <taxon>Bacteria</taxon>
        <taxon>Pseudomonadati</taxon>
        <taxon>Bacteroidota</taxon>
        <taxon>Flavobacteriia</taxon>
        <taxon>Flavobacteriales</taxon>
        <taxon>Flavobacteriaceae</taxon>
        <taxon>Arenibacter</taxon>
    </lineage>
</organism>
<evidence type="ECO:0000313" key="6">
    <source>
        <dbReference type="Proteomes" id="UP000184406"/>
    </source>
</evidence>
<dbReference type="Gene3D" id="3.40.367.20">
    <property type="match status" value="1"/>
</dbReference>
<evidence type="ECO:0000256" key="4">
    <source>
        <dbReference type="RuleBase" id="RU004046"/>
    </source>
</evidence>
<feature type="binding site" evidence="3">
    <location>
        <begin position="36"/>
        <end position="41"/>
    </location>
    <ligand>
        <name>ATP</name>
        <dbReference type="ChEBI" id="CHEBI:30616"/>
    </ligand>
</feature>
<name>A0A1M5AIA7_9FLAO</name>
<evidence type="ECO:0000256" key="1">
    <source>
        <dbReference type="ARBA" id="ARBA00022679"/>
    </source>
</evidence>
<dbReference type="GO" id="GO:0005737">
    <property type="term" value="C:cytoplasm"/>
    <property type="evidence" value="ECO:0007669"/>
    <property type="project" value="UniProtKB-SubCell"/>
</dbReference>
<comment type="catalytic activity">
    <reaction evidence="3">
        <text>D-glucose + ATP = D-glucose 6-phosphate + ADP + H(+)</text>
        <dbReference type="Rhea" id="RHEA:17825"/>
        <dbReference type="ChEBI" id="CHEBI:4167"/>
        <dbReference type="ChEBI" id="CHEBI:15378"/>
        <dbReference type="ChEBI" id="CHEBI:30616"/>
        <dbReference type="ChEBI" id="CHEBI:61548"/>
        <dbReference type="ChEBI" id="CHEBI:456216"/>
        <dbReference type="EC" id="2.7.1.2"/>
    </reaction>
</comment>
<proteinExistence type="inferred from homology"/>
<dbReference type="HAMAP" id="MF_00524">
    <property type="entry name" value="Glucokinase"/>
    <property type="match status" value="1"/>
</dbReference>
<sequence>MDNIQKFSLPAIHEGEIPLAFMNTRITRDKGVILAADIGGTKTNLALFQIQDGNLVPLKEKSYPTKKYKSFLELVSTFHTKDMPRIDGTCVGVAGPVTQGKVFGTNFPWAIDSEEIGRELHIRSVSLINDMEANAYGLAALQEKDFETLKHGSKIPGNAALISPGTGLGEAGMFWDGSHYHPFACEGGHCDFSPRNELDIKILEHFQKKYEHVSWERLLSGPGILDLYVFLRQISGIKEPQWLSDQMSKGNPSAIITGTAMEGKDSVCVETLDMFIRFLAIEAAQLALKFKATGGIFIGGGILPKIITGIKSDVFYNNFVQSGRLNALLEMVPVKVILNEKTALLGAAYYGAMALQGD</sequence>
<dbReference type="GO" id="GO:0005524">
    <property type="term" value="F:ATP binding"/>
    <property type="evidence" value="ECO:0007669"/>
    <property type="project" value="UniProtKB-UniRule"/>
</dbReference>
<evidence type="ECO:0000313" key="5">
    <source>
        <dbReference type="EMBL" id="SHF29943.1"/>
    </source>
</evidence>
<reference evidence="6" key="1">
    <citation type="submission" date="2016-11" db="EMBL/GenBank/DDBJ databases">
        <authorList>
            <person name="Varghese N."/>
            <person name="Submissions S."/>
        </authorList>
    </citation>
    <scope>NUCLEOTIDE SEQUENCE [LARGE SCALE GENOMIC DNA]</scope>
    <source>
        <strain evidence="6">DSM 17539</strain>
    </source>
</reference>
<keyword evidence="2 3" id="KW-0418">Kinase</keyword>
<dbReference type="EMBL" id="FQUX01000003">
    <property type="protein sequence ID" value="SHF29943.1"/>
    <property type="molecule type" value="Genomic_DNA"/>
</dbReference>
<dbReference type="AlphaFoldDB" id="A0A1M5AIA7"/>
<dbReference type="InterPro" id="IPR003836">
    <property type="entry name" value="Glucokinase"/>
</dbReference>
<dbReference type="GO" id="GO:0006096">
    <property type="term" value="P:glycolytic process"/>
    <property type="evidence" value="ECO:0007669"/>
    <property type="project" value="UniProtKB-UniRule"/>
</dbReference>
<dbReference type="CDD" id="cd24008">
    <property type="entry name" value="ASKHA_NBD_GLK"/>
    <property type="match status" value="1"/>
</dbReference>
<dbReference type="InterPro" id="IPR043129">
    <property type="entry name" value="ATPase_NBD"/>
</dbReference>
<evidence type="ECO:0000256" key="2">
    <source>
        <dbReference type="ARBA" id="ARBA00022777"/>
    </source>
</evidence>
<dbReference type="GO" id="GO:0005536">
    <property type="term" value="F:D-glucose binding"/>
    <property type="evidence" value="ECO:0007669"/>
    <property type="project" value="InterPro"/>
</dbReference>
<dbReference type="PANTHER" id="PTHR47363">
    <property type="entry name" value="GLUCOKINASE"/>
    <property type="match status" value="1"/>
</dbReference>
<accession>A0A1M5AIA7</accession>
<dbReference type="SUPFAM" id="SSF53067">
    <property type="entry name" value="Actin-like ATPase domain"/>
    <property type="match status" value="1"/>
</dbReference>
<comment type="similarity">
    <text evidence="3 4">Belongs to the bacterial glucokinase family.</text>
</comment>
<dbReference type="PANTHER" id="PTHR47363:SF1">
    <property type="entry name" value="GLUCOKINASE"/>
    <property type="match status" value="1"/>
</dbReference>
<dbReference type="EC" id="2.7.1.2" evidence="3"/>
<dbReference type="RefSeq" id="WP_084532568.1">
    <property type="nucleotide sequence ID" value="NZ_FQUX01000003.1"/>
</dbReference>
<dbReference type="GO" id="GO:0004340">
    <property type="term" value="F:glucokinase activity"/>
    <property type="evidence" value="ECO:0007669"/>
    <property type="project" value="UniProtKB-UniRule"/>
</dbReference>
<keyword evidence="3" id="KW-0547">Nucleotide-binding</keyword>
<comment type="subcellular location">
    <subcellularLocation>
        <location evidence="3">Cytoplasm</location>
    </subcellularLocation>
</comment>
<dbReference type="OrthoDB" id="9800595at2"/>
<dbReference type="NCBIfam" id="TIGR00749">
    <property type="entry name" value="glk"/>
    <property type="match status" value="1"/>
</dbReference>
<dbReference type="Pfam" id="PF02685">
    <property type="entry name" value="Glucokinase"/>
    <property type="match status" value="1"/>
</dbReference>
<dbReference type="Gene3D" id="3.30.420.40">
    <property type="match status" value="1"/>
</dbReference>